<keyword evidence="1" id="KW-0472">Membrane</keyword>
<organism evidence="2 3">
    <name type="scientific">Enterococcus mundtii</name>
    <dbReference type="NCBI Taxonomy" id="53346"/>
    <lineage>
        <taxon>Bacteria</taxon>
        <taxon>Bacillati</taxon>
        <taxon>Bacillota</taxon>
        <taxon>Bacilli</taxon>
        <taxon>Lactobacillales</taxon>
        <taxon>Enterococcaceae</taxon>
        <taxon>Enterococcus</taxon>
    </lineage>
</organism>
<proteinExistence type="predicted"/>
<dbReference type="Proteomes" id="UP000195024">
    <property type="component" value="Unassembled WGS sequence"/>
</dbReference>
<feature type="transmembrane region" description="Helical" evidence="1">
    <location>
        <begin position="42"/>
        <end position="72"/>
    </location>
</feature>
<evidence type="ECO:0000313" key="2">
    <source>
        <dbReference type="EMBL" id="OTP27567.1"/>
    </source>
</evidence>
<protein>
    <submittedName>
        <fullName evidence="2">Uncharacterized protein</fullName>
    </submittedName>
</protein>
<feature type="transmembrane region" description="Helical" evidence="1">
    <location>
        <begin position="84"/>
        <end position="102"/>
    </location>
</feature>
<comment type="caution">
    <text evidence="2">The sequence shown here is derived from an EMBL/GenBank/DDBJ whole genome shotgun (WGS) entry which is preliminary data.</text>
</comment>
<evidence type="ECO:0000313" key="3">
    <source>
        <dbReference type="Proteomes" id="UP000195024"/>
    </source>
</evidence>
<dbReference type="EMBL" id="NGMS01000001">
    <property type="protein sequence ID" value="OTP27567.1"/>
    <property type="molecule type" value="Genomic_DNA"/>
</dbReference>
<dbReference type="AlphaFoldDB" id="A0A242L043"/>
<accession>A0A242L043</accession>
<evidence type="ECO:0000256" key="1">
    <source>
        <dbReference type="SAM" id="Phobius"/>
    </source>
</evidence>
<name>A0A242L043_ENTMU</name>
<sequence>MNETEQKEKCLKLINRIEARAFYENLYKKAIKSKGNWIIHPLYIYIFFISILLIFLGISVIILEVISFIWYSHVDFSKYLNRQTYINGIVTFLLFIIPYIKVNSKKRCRSKEYFNYLYQVKKDRLLNENMINQLIADVDYLIEKEKKYVSNLTVRFKNFILVIYFPIVLFAIQNMMLKDVIQILLLLAYGIILAATIMNASDTFEVIQYFYIRDYYTYHHVKKELEYMKTIKIE</sequence>
<dbReference type="RefSeq" id="WP_086334791.1">
    <property type="nucleotide sequence ID" value="NZ_NGMS01000001.1"/>
</dbReference>
<feature type="transmembrane region" description="Helical" evidence="1">
    <location>
        <begin position="156"/>
        <end position="174"/>
    </location>
</feature>
<gene>
    <name evidence="2" type="ORF">A5802_001302</name>
</gene>
<keyword evidence="1" id="KW-0812">Transmembrane</keyword>
<feature type="transmembrane region" description="Helical" evidence="1">
    <location>
        <begin position="180"/>
        <end position="200"/>
    </location>
</feature>
<reference evidence="2 3" key="1">
    <citation type="submission" date="2017-05" db="EMBL/GenBank/DDBJ databases">
        <title>The Genome Sequence of Enterococcus mundtii 6B1_DIV0119.</title>
        <authorList>
            <consortium name="The Broad Institute Genomics Platform"/>
            <consortium name="The Broad Institute Genomic Center for Infectious Diseases"/>
            <person name="Earl A."/>
            <person name="Manson A."/>
            <person name="Schwartman J."/>
            <person name="Gilmore M."/>
            <person name="Abouelleil A."/>
            <person name="Cao P."/>
            <person name="Chapman S."/>
            <person name="Cusick C."/>
            <person name="Shea T."/>
            <person name="Young S."/>
            <person name="Neafsey D."/>
            <person name="Nusbaum C."/>
            <person name="Birren B."/>
        </authorList>
    </citation>
    <scope>NUCLEOTIDE SEQUENCE [LARGE SCALE GENOMIC DNA]</scope>
    <source>
        <strain evidence="2 3">6B1_DIV0119</strain>
    </source>
</reference>
<keyword evidence="1" id="KW-1133">Transmembrane helix</keyword>